<dbReference type="KEGG" id="vg:30308096"/>
<sequence>MTEKEIEMNFGSEYESGIDYGETAILDYTEEVSVTLSRSDWNWFVTLMSDSVDKMELAVAAAGKDSAEFLAIETLRTIRNEIARQSGLDQFIEGDARQSS</sequence>
<dbReference type="Proteomes" id="UP000203902">
    <property type="component" value="Segment"/>
</dbReference>
<evidence type="ECO:0000313" key="1">
    <source>
        <dbReference type="EMBL" id="AOV61966.1"/>
    </source>
</evidence>
<evidence type="ECO:0000313" key="4">
    <source>
        <dbReference type="Proteomes" id="UP000226384"/>
    </source>
</evidence>
<evidence type="ECO:0000313" key="3">
    <source>
        <dbReference type="Proteomes" id="UP000203902"/>
    </source>
</evidence>
<accession>A0A1D8KU99</accession>
<dbReference type="Proteomes" id="UP000226384">
    <property type="component" value="Segment"/>
</dbReference>
<evidence type="ECO:0000313" key="2">
    <source>
        <dbReference type="EMBL" id="AOV62232.1"/>
    </source>
</evidence>
<name>A0A1D8KU99_9CAUD</name>
<organism evidence="2 4">
    <name type="scientific">Synechococcus phage S-CAM7</name>
    <dbReference type="NCBI Taxonomy" id="1883368"/>
    <lineage>
        <taxon>Viruses</taxon>
        <taxon>Duplodnaviria</taxon>
        <taxon>Heunggongvirae</taxon>
        <taxon>Uroviricota</taxon>
        <taxon>Caudoviricetes</taxon>
        <taxon>Pantevenvirales</taxon>
        <taxon>Kyanoviridae</taxon>
        <taxon>Mazuvirus</taxon>
        <taxon>Mazuvirus scam7</taxon>
    </lineage>
</organism>
<dbReference type="GeneID" id="30308096"/>
<dbReference type="OrthoDB" id="36469at10239"/>
<proteinExistence type="predicted"/>
<dbReference type="EMBL" id="KU686213">
    <property type="protein sequence ID" value="AOV62232.1"/>
    <property type="molecule type" value="Genomic_DNA"/>
</dbReference>
<keyword evidence="3" id="KW-1185">Reference proteome</keyword>
<reference evidence="3 4" key="1">
    <citation type="journal article" date="2016" name="Virology">
        <title>The genomic content and context of auxiliary metabolic genes in marine cyanomyoviruses.</title>
        <authorList>
            <person name="Crummett L.T."/>
            <person name="Puxty R.J."/>
            <person name="Weihe C."/>
            <person name="Marston M.F."/>
            <person name="Martiny J.B."/>
        </authorList>
    </citation>
    <scope>NUCLEOTIDE SEQUENCE [LARGE SCALE GENOMIC DNA]</scope>
    <source>
        <strain evidence="1">0910CC49</strain>
        <strain evidence="2">0910SB42</strain>
    </source>
</reference>
<dbReference type="RefSeq" id="YP_009322975.1">
    <property type="nucleotide sequence ID" value="NC_031927.1"/>
</dbReference>
<gene>
    <name evidence="1" type="ORF">C490910_042</name>
    <name evidence="2" type="ORF">S420910_042</name>
</gene>
<protein>
    <submittedName>
        <fullName evidence="2">Uncharacterized protein</fullName>
    </submittedName>
</protein>
<dbReference type="EMBL" id="KU686212">
    <property type="protein sequence ID" value="AOV61966.1"/>
    <property type="molecule type" value="Genomic_DNA"/>
</dbReference>